<evidence type="ECO:0000256" key="1">
    <source>
        <dbReference type="SAM" id="Phobius"/>
    </source>
</evidence>
<keyword evidence="1" id="KW-1133">Transmembrane helix</keyword>
<protein>
    <submittedName>
        <fullName evidence="2">Uncharacterized protein</fullName>
    </submittedName>
</protein>
<evidence type="ECO:0000313" key="2">
    <source>
        <dbReference type="EMBL" id="CAE0719350.1"/>
    </source>
</evidence>
<sequence>MVAVTIDVTLSTVLCFVLIIISWHQILFSTKMLAVTPTHQELLQPQTYAQTQTQTAQTTQNKCLGLGIGGELDRLLSQHQHKLVILAMPAKAAGSSMKTFAARCSGNHNVPEHLLYRNRIVESGFLTLQQEFPSLIASHVSSDRDLQTLIRHASRNTLVVYVHREETSRIVSAINHVIEARVCPNGKGGTTTSSAGIPTNTMRKDIPCTVREDVLVDVIQRGTNEIGLGAPQILTCGTYDAIRDNASVLPRNLLFVDYKQASKLQAVLAKHYCPEQSDEEAIFHNALSSKRPVGVALTGSTGGTITSGDNDNDNDNGNTTVVSLEAWLDAKKDILEYALKTKQTASCQTKTRNMEEALLACPDEALHYPTFSV</sequence>
<accession>A0A7S4ALP4</accession>
<proteinExistence type="predicted"/>
<keyword evidence="1" id="KW-0472">Membrane</keyword>
<gene>
    <name evidence="2" type="ORF">PAUS00366_LOCUS12104</name>
</gene>
<name>A0A7S4ALP4_9STRA</name>
<feature type="transmembrane region" description="Helical" evidence="1">
    <location>
        <begin position="6"/>
        <end position="23"/>
    </location>
</feature>
<reference evidence="2" key="1">
    <citation type="submission" date="2021-01" db="EMBL/GenBank/DDBJ databases">
        <authorList>
            <person name="Corre E."/>
            <person name="Pelletier E."/>
            <person name="Niang G."/>
            <person name="Scheremetjew M."/>
            <person name="Finn R."/>
            <person name="Kale V."/>
            <person name="Holt S."/>
            <person name="Cochrane G."/>
            <person name="Meng A."/>
            <person name="Brown T."/>
            <person name="Cohen L."/>
        </authorList>
    </citation>
    <scope>NUCLEOTIDE SEQUENCE</scope>
    <source>
        <strain evidence="2">10249 10 AB</strain>
    </source>
</reference>
<dbReference type="AlphaFoldDB" id="A0A7S4ALP4"/>
<dbReference type="EMBL" id="HBIX01016750">
    <property type="protein sequence ID" value="CAE0719350.1"/>
    <property type="molecule type" value="Transcribed_RNA"/>
</dbReference>
<organism evidence="2">
    <name type="scientific">Pseudo-nitzschia australis</name>
    <dbReference type="NCBI Taxonomy" id="44445"/>
    <lineage>
        <taxon>Eukaryota</taxon>
        <taxon>Sar</taxon>
        <taxon>Stramenopiles</taxon>
        <taxon>Ochrophyta</taxon>
        <taxon>Bacillariophyta</taxon>
        <taxon>Bacillariophyceae</taxon>
        <taxon>Bacillariophycidae</taxon>
        <taxon>Bacillariales</taxon>
        <taxon>Bacillariaceae</taxon>
        <taxon>Pseudo-nitzschia</taxon>
    </lineage>
</organism>
<keyword evidence="1" id="KW-0812">Transmembrane</keyword>